<dbReference type="Proteomes" id="UP000184480">
    <property type="component" value="Unassembled WGS sequence"/>
</dbReference>
<reference evidence="2" key="1">
    <citation type="submission" date="2016-11" db="EMBL/GenBank/DDBJ databases">
        <authorList>
            <person name="Varghese N."/>
            <person name="Submissions S."/>
        </authorList>
    </citation>
    <scope>NUCLEOTIDE SEQUENCE [LARGE SCALE GENOMIC DNA]</scope>
    <source>
        <strain evidence="2">DSM 27370</strain>
    </source>
</reference>
<dbReference type="STRING" id="1346286.SAMN05444362_102145"/>
<evidence type="ECO:0000313" key="1">
    <source>
        <dbReference type="EMBL" id="SHE77017.1"/>
    </source>
</evidence>
<protein>
    <submittedName>
        <fullName evidence="1">Uncharacterized protein</fullName>
    </submittedName>
</protein>
<dbReference type="AlphaFoldDB" id="A0A1M4W736"/>
<accession>A0A1M4W736</accession>
<name>A0A1M4W736_9BACT</name>
<gene>
    <name evidence="1" type="ORF">SAMN05444362_102145</name>
</gene>
<evidence type="ECO:0000313" key="2">
    <source>
        <dbReference type="Proteomes" id="UP000184480"/>
    </source>
</evidence>
<dbReference type="RefSeq" id="WP_062176620.1">
    <property type="nucleotide sequence ID" value="NZ_BBXL01000002.1"/>
</dbReference>
<sequence length="141" mass="16800">MKKIIFLNQNNHEVMSFNNFVFDDINNIPEFYTACFSFVISRVKIEKKVGGSENDFFILGNKLKQLLNEEMKKFYLFISMDESFQIIFEVKEPEIILVLLEIEDHFSRGDLAFKYEYEMGKEQADLLIAQVEDLYKERTRL</sequence>
<dbReference type="EMBL" id="FQUC01000002">
    <property type="protein sequence ID" value="SHE77017.1"/>
    <property type="molecule type" value="Genomic_DNA"/>
</dbReference>
<proteinExistence type="predicted"/>
<keyword evidence="2" id="KW-1185">Reference proteome</keyword>
<organism evidence="1 2">
    <name type="scientific">Dysgonomonas macrotermitis</name>
    <dbReference type="NCBI Taxonomy" id="1346286"/>
    <lineage>
        <taxon>Bacteria</taxon>
        <taxon>Pseudomonadati</taxon>
        <taxon>Bacteroidota</taxon>
        <taxon>Bacteroidia</taxon>
        <taxon>Bacteroidales</taxon>
        <taxon>Dysgonomonadaceae</taxon>
        <taxon>Dysgonomonas</taxon>
    </lineage>
</organism>